<dbReference type="Proteomes" id="UP000189883">
    <property type="component" value="Chromosome"/>
</dbReference>
<feature type="active site" description="Charge relay system" evidence="6">
    <location>
        <position position="128"/>
    </location>
</feature>
<dbReference type="PANTHER" id="PTHR43399">
    <property type="entry name" value="SUBTILISIN-RELATED"/>
    <property type="match status" value="1"/>
</dbReference>
<dbReference type="Gene3D" id="2.60.40.10">
    <property type="entry name" value="Immunoglobulins"/>
    <property type="match status" value="1"/>
</dbReference>
<dbReference type="SUPFAM" id="SSF49785">
    <property type="entry name" value="Galactose-binding domain-like"/>
    <property type="match status" value="1"/>
</dbReference>
<keyword evidence="5 6" id="KW-0720">Serine protease</keyword>
<dbReference type="PANTHER" id="PTHR43399:SF4">
    <property type="entry name" value="CELL WALL-ASSOCIATED PROTEASE"/>
    <property type="match status" value="1"/>
</dbReference>
<accession>A0A1S7DRS3</accession>
<dbReference type="RefSeq" id="WP_079207045.1">
    <property type="nucleotide sequence ID" value="NZ_CP011859.1"/>
</dbReference>
<dbReference type="InterPro" id="IPR036116">
    <property type="entry name" value="FN3_sf"/>
</dbReference>
<evidence type="ECO:0000256" key="2">
    <source>
        <dbReference type="ARBA" id="ARBA00022670"/>
    </source>
</evidence>
<dbReference type="Pfam" id="PF00041">
    <property type="entry name" value="fn3"/>
    <property type="match status" value="1"/>
</dbReference>
<dbReference type="Gene3D" id="3.40.50.200">
    <property type="entry name" value="Peptidase S8/S53 domain"/>
    <property type="match status" value="1"/>
</dbReference>
<evidence type="ECO:0000256" key="7">
    <source>
        <dbReference type="SAM" id="SignalP"/>
    </source>
</evidence>
<proteinExistence type="inferred from homology"/>
<dbReference type="SMART" id="SM00060">
    <property type="entry name" value="FN3"/>
    <property type="match status" value="1"/>
</dbReference>
<keyword evidence="3 7" id="KW-0732">Signal</keyword>
<dbReference type="PROSITE" id="PS00138">
    <property type="entry name" value="SUBTILASE_SER"/>
    <property type="match status" value="1"/>
</dbReference>
<protein>
    <submittedName>
        <fullName evidence="9">PII-type proteinase</fullName>
    </submittedName>
</protein>
<dbReference type="InterPro" id="IPR036852">
    <property type="entry name" value="Peptidase_S8/S53_dom_sf"/>
</dbReference>
<dbReference type="PRINTS" id="PR00723">
    <property type="entry name" value="SUBTILISIN"/>
</dbReference>
<dbReference type="InterPro" id="IPR008979">
    <property type="entry name" value="Galactose-bd-like_sf"/>
</dbReference>
<evidence type="ECO:0000256" key="1">
    <source>
        <dbReference type="ARBA" id="ARBA00011073"/>
    </source>
</evidence>
<reference evidence="9 10" key="1">
    <citation type="submission" date="2015-06" db="EMBL/GenBank/DDBJ databases">
        <title>R. anatipestifer strain HXb2 is the most virulent strain so far, and the genome sequence would help us uncover the pathogenesis.</title>
        <authorList>
            <person name="Hu Q."/>
            <person name="Qi J."/>
            <person name="Bo H."/>
            <person name="Liu G."/>
            <person name="Tao M."/>
            <person name="Ding Y."/>
            <person name="Xue Y."/>
        </authorList>
    </citation>
    <scope>NUCLEOTIDE SEQUENCE [LARGE SCALE GENOMIC DNA]</scope>
    <source>
        <strain evidence="9 10">HXb2</strain>
    </source>
</reference>
<dbReference type="SUPFAM" id="SSF89260">
    <property type="entry name" value="Collagen-binding domain"/>
    <property type="match status" value="1"/>
</dbReference>
<dbReference type="GO" id="GO:0006508">
    <property type="term" value="P:proteolysis"/>
    <property type="evidence" value="ECO:0007669"/>
    <property type="project" value="UniProtKB-KW"/>
</dbReference>
<dbReference type="SUPFAM" id="SSF49265">
    <property type="entry name" value="Fibronectin type III"/>
    <property type="match status" value="1"/>
</dbReference>
<dbReference type="CDD" id="cd04842">
    <property type="entry name" value="Peptidases_S8_Kp43_protease"/>
    <property type="match status" value="1"/>
</dbReference>
<dbReference type="InterPro" id="IPR013783">
    <property type="entry name" value="Ig-like_fold"/>
</dbReference>
<evidence type="ECO:0000256" key="3">
    <source>
        <dbReference type="ARBA" id="ARBA00022729"/>
    </source>
</evidence>
<evidence type="ECO:0000256" key="5">
    <source>
        <dbReference type="ARBA" id="ARBA00022825"/>
    </source>
</evidence>
<comment type="similarity">
    <text evidence="1 6">Belongs to the peptidase S8 family.</text>
</comment>
<dbReference type="InterPro" id="IPR000209">
    <property type="entry name" value="Peptidase_S8/S53_dom"/>
</dbReference>
<dbReference type="EMBL" id="CP011859">
    <property type="protein sequence ID" value="AQY21785.1"/>
    <property type="molecule type" value="Genomic_DNA"/>
</dbReference>
<dbReference type="Pfam" id="PF00082">
    <property type="entry name" value="Peptidase_S8"/>
    <property type="match status" value="1"/>
</dbReference>
<gene>
    <name evidence="9" type="primary">prtP</name>
    <name evidence="9" type="ORF">AB406_0828</name>
</gene>
<dbReference type="GO" id="GO:0004252">
    <property type="term" value="F:serine-type endopeptidase activity"/>
    <property type="evidence" value="ECO:0007669"/>
    <property type="project" value="UniProtKB-UniRule"/>
</dbReference>
<name>A0A1S7DRS3_RIEAN</name>
<dbReference type="Pfam" id="PF04151">
    <property type="entry name" value="PPC"/>
    <property type="match status" value="1"/>
</dbReference>
<dbReference type="InterPro" id="IPR023828">
    <property type="entry name" value="Peptidase_S8_Ser-AS"/>
</dbReference>
<keyword evidence="4 6" id="KW-0378">Hydrolase</keyword>
<dbReference type="PROSITE" id="PS50853">
    <property type="entry name" value="FN3"/>
    <property type="match status" value="1"/>
</dbReference>
<feature type="chain" id="PRO_5011961312" evidence="7">
    <location>
        <begin position="22"/>
        <end position="877"/>
    </location>
</feature>
<evidence type="ECO:0000313" key="10">
    <source>
        <dbReference type="Proteomes" id="UP000189883"/>
    </source>
</evidence>
<feature type="active site" description="Charge relay system" evidence="6">
    <location>
        <position position="156"/>
    </location>
</feature>
<dbReference type="CDD" id="cd00063">
    <property type="entry name" value="FN3"/>
    <property type="match status" value="1"/>
</dbReference>
<dbReference type="NCBIfam" id="TIGR04183">
    <property type="entry name" value="Por_Secre_tail"/>
    <property type="match status" value="1"/>
</dbReference>
<evidence type="ECO:0000259" key="8">
    <source>
        <dbReference type="PROSITE" id="PS50853"/>
    </source>
</evidence>
<dbReference type="InterPro" id="IPR015500">
    <property type="entry name" value="Peptidase_S8_subtilisin-rel"/>
</dbReference>
<evidence type="ECO:0000256" key="6">
    <source>
        <dbReference type="PROSITE-ProRule" id="PRU01240"/>
    </source>
</evidence>
<organism evidence="9 10">
    <name type="scientific">Riemerella anatipestifer</name>
    <name type="common">Moraxella anatipestifer</name>
    <dbReference type="NCBI Taxonomy" id="34085"/>
    <lineage>
        <taxon>Bacteria</taxon>
        <taxon>Pseudomonadati</taxon>
        <taxon>Bacteroidota</taxon>
        <taxon>Flavobacteriia</taxon>
        <taxon>Flavobacteriales</taxon>
        <taxon>Weeksellaceae</taxon>
        <taxon>Riemerella</taxon>
    </lineage>
</organism>
<dbReference type="InterPro" id="IPR051048">
    <property type="entry name" value="Peptidase_S8/S53_subtilisin"/>
</dbReference>
<keyword evidence="2 6" id="KW-0645">Protease</keyword>
<dbReference type="InterPro" id="IPR026444">
    <property type="entry name" value="Secre_tail"/>
</dbReference>
<dbReference type="InterPro" id="IPR003961">
    <property type="entry name" value="FN3_dom"/>
</dbReference>
<dbReference type="Gene3D" id="2.60.120.380">
    <property type="match status" value="2"/>
</dbReference>
<dbReference type="SUPFAM" id="SSF52743">
    <property type="entry name" value="Subtilisin-like"/>
    <property type="match status" value="1"/>
</dbReference>
<dbReference type="InterPro" id="IPR007280">
    <property type="entry name" value="Peptidase_C_arc/bac"/>
</dbReference>
<feature type="signal peptide" evidence="7">
    <location>
        <begin position="1"/>
        <end position="21"/>
    </location>
</feature>
<dbReference type="Pfam" id="PF18962">
    <property type="entry name" value="Por_Secre_tail"/>
    <property type="match status" value="1"/>
</dbReference>
<evidence type="ECO:0000313" key="9">
    <source>
        <dbReference type="EMBL" id="AQY21785.1"/>
    </source>
</evidence>
<sequence length="877" mass="94152">MKKRVLFTGAFTLGASVFFFAQTEQQRLKITKEYNQQKLDKIVDESKLKEQKQKAELAEFLKKNNLPLKIQHKEGGTSELIRVENGVPIYFTNNNIAAARSTRANHLNTGGSLGLQLDGQGMTAYVWDAGSVRPSHREFGNRVTVGDGASHNGDNHATHVGGTIAAIGVTAAAKGMASKALIRSYDWSSDYSEASTAARAGMLLSNHSYGYNSLSLPDWYFGAYIGESADWDRLMYSAPYYLMCVAAGNDGSNYGYNQDTGKYELLNASPLGGTTNDYDKLTGHSTSKNALVVANANDANVDAQGNLLSVTIASSSSQGPTDDLRVKPDIAGNGVQVYSPVAYTSTSTGKTYGNAYYDSYTGTSMASPNVTGSLLLVQQHYNNKEGQFMLGAQLKGLALHTADDAGMEGPDANFGWGLLNVKKMVEAIDARGTSSLIENLNLANGAFYTKKIVSDGVTPIRVSISWYDPAGPLQTSSQLNSSIKRLVNDLDLRVTSSNGTIYFPWALTSRSTNAKKDNNSDNFERVDLGVVPAGEYTVRVSHKGTLTNSSQNYTLIVTGANGGGATTPTPTPTVCGDPSNMTVSDVTTSTARVSWTASSSANVNYTLQYKLASSSSWVDLTTTTSTTVSLTSLSADTAYDLRVRTNCSSTSMSNYTSASFRTLSAMVTTCNGAYEPNNTFSSATRITALNRDYNAAIETTTDRDYYVLTTSTAGYVTVKLSGLTHDIDLRLYNSAGTQIRSSLNSGTKSELIQTYLAAGTYYMLVSPYSGSSPNSCYTLRLEPGYTSFAEGASGMVSSNNDFKVYPNPVTDVAYVDVPEKLSKNATIKVYDMTGRMVVETKAEAGVNKLNVSNLATGAYIVNVENDLETVSSKFIKK</sequence>
<feature type="active site" description="Charge relay system" evidence="6">
    <location>
        <position position="364"/>
    </location>
</feature>
<evidence type="ECO:0000256" key="4">
    <source>
        <dbReference type="ARBA" id="ARBA00022801"/>
    </source>
</evidence>
<dbReference type="InterPro" id="IPR034058">
    <property type="entry name" value="TagA/B/C/D_pept_dom"/>
</dbReference>
<dbReference type="AlphaFoldDB" id="A0A1S7DRS3"/>
<feature type="domain" description="Fibronectin type-III" evidence="8">
    <location>
        <begin position="577"/>
        <end position="665"/>
    </location>
</feature>
<dbReference type="PROSITE" id="PS51892">
    <property type="entry name" value="SUBTILASE"/>
    <property type="match status" value="1"/>
</dbReference>